<proteinExistence type="predicted"/>
<dbReference type="AlphaFoldDB" id="A0A0B0EFD3"/>
<dbReference type="Proteomes" id="UP000030652">
    <property type="component" value="Unassembled WGS sequence"/>
</dbReference>
<dbReference type="EMBL" id="JRYO01000174">
    <property type="protein sequence ID" value="KHE91812.1"/>
    <property type="molecule type" value="Genomic_DNA"/>
</dbReference>
<accession>A0A0B0EFD3</accession>
<protein>
    <submittedName>
        <fullName evidence="1">Serine proteinase HtrA/DegQ/DegS family protein</fullName>
    </submittedName>
</protein>
<reference evidence="1 2" key="1">
    <citation type="submission" date="2014-10" db="EMBL/GenBank/DDBJ databases">
        <title>Draft genome of anammox bacterium scalindua brodae, obtained using differential coverage binning of sequence data from two enrichment reactors.</title>
        <authorList>
            <person name="Speth D.R."/>
            <person name="Russ L."/>
            <person name="Kartal B."/>
            <person name="Op den Camp H.J."/>
            <person name="Dutilh B.E."/>
            <person name="Jetten M.S."/>
        </authorList>
    </citation>
    <scope>NUCLEOTIDE SEQUENCE [LARGE SCALE GENOMIC DNA]</scope>
    <source>
        <strain evidence="1">RU1</strain>
    </source>
</reference>
<evidence type="ECO:0000313" key="2">
    <source>
        <dbReference type="Proteomes" id="UP000030652"/>
    </source>
</evidence>
<organism evidence="1 2">
    <name type="scientific">Candidatus Scalindua brodae</name>
    <dbReference type="NCBI Taxonomy" id="237368"/>
    <lineage>
        <taxon>Bacteria</taxon>
        <taxon>Pseudomonadati</taxon>
        <taxon>Planctomycetota</taxon>
        <taxon>Candidatus Brocadiia</taxon>
        <taxon>Candidatus Brocadiales</taxon>
        <taxon>Candidatus Scalinduaceae</taxon>
        <taxon>Candidatus Scalindua</taxon>
    </lineage>
</organism>
<sequence length="57" mass="6130">MAKQFGAKEGEGVVVTEVKPGSIAAEFKSAVEKSSSDRTVLLLLKSGNMQQYVVLSW</sequence>
<name>A0A0B0EFD3_9BACT</name>
<evidence type="ECO:0000313" key="1">
    <source>
        <dbReference type="EMBL" id="KHE91812.1"/>
    </source>
</evidence>
<comment type="caution">
    <text evidence="1">The sequence shown here is derived from an EMBL/GenBank/DDBJ whole genome shotgun (WGS) entry which is preliminary data.</text>
</comment>
<gene>
    <name evidence="1" type="primary">htrA_2</name>
    <name evidence="1" type="ORF">SCABRO_02451</name>
</gene>
<dbReference type="eggNOG" id="COG0265">
    <property type="taxonomic scope" value="Bacteria"/>
</dbReference>